<evidence type="ECO:0000259" key="6">
    <source>
        <dbReference type="Pfam" id="PF00361"/>
    </source>
</evidence>
<keyword evidence="4 5" id="KW-0472">Membrane</keyword>
<dbReference type="InterPro" id="IPR001750">
    <property type="entry name" value="ND/Mrp_TM"/>
</dbReference>
<comment type="subcellular location">
    <subcellularLocation>
        <location evidence="1">Membrane</location>
        <topology evidence="1">Multi-pass membrane protein</topology>
    </subcellularLocation>
</comment>
<dbReference type="GO" id="GO:0003954">
    <property type="term" value="F:NADH dehydrogenase activity"/>
    <property type="evidence" value="ECO:0007669"/>
    <property type="project" value="TreeGrafter"/>
</dbReference>
<feature type="non-terminal residue" evidence="8">
    <location>
        <position position="256"/>
    </location>
</feature>
<comment type="caution">
    <text evidence="8">The sequence shown here is derived from an EMBL/GenBank/DDBJ whole genome shotgun (WGS) entry which is preliminary data.</text>
</comment>
<dbReference type="EMBL" id="SNRY01003107">
    <property type="protein sequence ID" value="KAA6322193.1"/>
    <property type="molecule type" value="Genomic_DNA"/>
</dbReference>
<keyword evidence="2 5" id="KW-0812">Transmembrane</keyword>
<keyword evidence="3 5" id="KW-1133">Transmembrane helix</keyword>
<gene>
    <name evidence="8" type="ORF">EZS27_028242</name>
</gene>
<dbReference type="Pfam" id="PF00662">
    <property type="entry name" value="Proton_antipo_N"/>
    <property type="match status" value="1"/>
</dbReference>
<name>A0A5J4QNF3_9ZZZZ</name>
<feature type="transmembrane region" description="Helical" evidence="5">
    <location>
        <begin position="210"/>
        <end position="231"/>
    </location>
</feature>
<dbReference type="GO" id="GO:0016020">
    <property type="term" value="C:membrane"/>
    <property type="evidence" value="ECO:0007669"/>
    <property type="project" value="UniProtKB-SubCell"/>
</dbReference>
<dbReference type="PANTHER" id="PTHR42829:SF2">
    <property type="entry name" value="NADH-UBIQUINONE OXIDOREDUCTASE CHAIN 5"/>
    <property type="match status" value="1"/>
</dbReference>
<feature type="domain" description="NADH-Ubiquinone oxidoreductase (complex I) chain 5 N-terminal" evidence="7">
    <location>
        <begin position="73"/>
        <end position="124"/>
    </location>
</feature>
<dbReference type="InterPro" id="IPR003945">
    <property type="entry name" value="NU5C-like"/>
</dbReference>
<feature type="transmembrane region" description="Helical" evidence="5">
    <location>
        <begin position="123"/>
        <end position="141"/>
    </location>
</feature>
<organism evidence="8">
    <name type="scientific">termite gut metagenome</name>
    <dbReference type="NCBI Taxonomy" id="433724"/>
    <lineage>
        <taxon>unclassified sequences</taxon>
        <taxon>metagenomes</taxon>
        <taxon>organismal metagenomes</taxon>
    </lineage>
</organism>
<protein>
    <submittedName>
        <fullName evidence="8">NADH-quinone oxidoreductase subunit L</fullName>
    </submittedName>
</protein>
<feature type="transmembrane region" description="Helical" evidence="5">
    <location>
        <begin position="177"/>
        <end position="198"/>
    </location>
</feature>
<dbReference type="InterPro" id="IPR001516">
    <property type="entry name" value="Proton_antipo_N"/>
</dbReference>
<dbReference type="GO" id="GO:0008137">
    <property type="term" value="F:NADH dehydrogenase (ubiquinone) activity"/>
    <property type="evidence" value="ECO:0007669"/>
    <property type="project" value="InterPro"/>
</dbReference>
<dbReference type="PRINTS" id="PR01434">
    <property type="entry name" value="NADHDHGNASE5"/>
</dbReference>
<evidence type="ECO:0000313" key="8">
    <source>
        <dbReference type="EMBL" id="KAA6322193.1"/>
    </source>
</evidence>
<dbReference type="GO" id="GO:0042773">
    <property type="term" value="P:ATP synthesis coupled electron transport"/>
    <property type="evidence" value="ECO:0007669"/>
    <property type="project" value="InterPro"/>
</dbReference>
<dbReference type="PANTHER" id="PTHR42829">
    <property type="entry name" value="NADH-UBIQUINONE OXIDOREDUCTASE CHAIN 5"/>
    <property type="match status" value="1"/>
</dbReference>
<evidence type="ECO:0000256" key="4">
    <source>
        <dbReference type="ARBA" id="ARBA00023136"/>
    </source>
</evidence>
<feature type="transmembrane region" description="Helical" evidence="5">
    <location>
        <begin position="91"/>
        <end position="111"/>
    </location>
</feature>
<dbReference type="Pfam" id="PF00361">
    <property type="entry name" value="Proton_antipo_M"/>
    <property type="match status" value="1"/>
</dbReference>
<evidence type="ECO:0000256" key="5">
    <source>
        <dbReference type="SAM" id="Phobius"/>
    </source>
</evidence>
<reference evidence="8" key="1">
    <citation type="submission" date="2019-03" db="EMBL/GenBank/DDBJ databases">
        <title>Single cell metagenomics reveals metabolic interactions within the superorganism composed of flagellate Streblomastix strix and complex community of Bacteroidetes bacteria on its surface.</title>
        <authorList>
            <person name="Treitli S.C."/>
            <person name="Kolisko M."/>
            <person name="Husnik F."/>
            <person name="Keeling P."/>
            <person name="Hampl V."/>
        </authorList>
    </citation>
    <scope>NUCLEOTIDE SEQUENCE</scope>
    <source>
        <strain evidence="8">STM</strain>
    </source>
</reference>
<evidence type="ECO:0000259" key="7">
    <source>
        <dbReference type="Pfam" id="PF00662"/>
    </source>
</evidence>
<feature type="domain" description="NADH:quinone oxidoreductase/Mrp antiporter transmembrane" evidence="6">
    <location>
        <begin position="140"/>
        <end position="256"/>
    </location>
</feature>
<feature type="transmembrane region" description="Helical" evidence="5">
    <location>
        <begin position="29"/>
        <end position="46"/>
    </location>
</feature>
<evidence type="ECO:0000256" key="2">
    <source>
        <dbReference type="ARBA" id="ARBA00022692"/>
    </source>
</evidence>
<accession>A0A5J4QNF3</accession>
<evidence type="ECO:0000256" key="1">
    <source>
        <dbReference type="ARBA" id="ARBA00004141"/>
    </source>
</evidence>
<dbReference type="AlphaFoldDB" id="A0A5J4QNF3"/>
<proteinExistence type="predicted"/>
<feature type="transmembrane region" description="Helical" evidence="5">
    <location>
        <begin position="147"/>
        <end position="165"/>
    </location>
</feature>
<dbReference type="GO" id="GO:0015990">
    <property type="term" value="P:electron transport coupled proton transport"/>
    <property type="evidence" value="ECO:0007669"/>
    <property type="project" value="TreeGrafter"/>
</dbReference>
<sequence length="256" mass="28203">MELIIGILLLPMLSFLVLGLGGKRFKSVYAGYFGTLCLGMVTLLSYYTAWQYFSAPRLADGTFAVLMPYDFTWLKFTETLHFNLGILLDPISVMMLVVISTVSLMVHIYSLGYMKGEQGFQRYYAFLGLFTMSMLGLVVATNIFQMYLFWELVGVSSYLLIGFYYTKPTAIAASKKAFVVTRFADLGFLIGILIYGYYGRTFGFTSDTVSLVGGGAAMLPLALGLMFIGGAGKSAMFPLHIWLPDAMEGPTPVSAL</sequence>
<evidence type="ECO:0000256" key="3">
    <source>
        <dbReference type="ARBA" id="ARBA00022989"/>
    </source>
</evidence>